<dbReference type="PANTHER" id="PTHR11675">
    <property type="entry name" value="N-ACETYLGALACTOSAMINYLTRANSFERASE"/>
    <property type="match status" value="1"/>
</dbReference>
<accession>A0A915DWT2</accession>
<dbReference type="CDD" id="cd02510">
    <property type="entry name" value="pp-GalNAc-T"/>
    <property type="match status" value="3"/>
</dbReference>
<dbReference type="SUPFAM" id="SSF53448">
    <property type="entry name" value="Nucleotide-diphospho-sugar transferases"/>
    <property type="match status" value="3"/>
</dbReference>
<evidence type="ECO:0000256" key="5">
    <source>
        <dbReference type="ARBA" id="ARBA00022692"/>
    </source>
</evidence>
<dbReference type="Gene3D" id="2.80.10.50">
    <property type="match status" value="2"/>
</dbReference>
<proteinExistence type="inferred from homology"/>
<dbReference type="Pfam" id="PF00652">
    <property type="entry name" value="Ricin_B_lectin"/>
    <property type="match status" value="2"/>
</dbReference>
<keyword evidence="16" id="KW-1185">Reference proteome</keyword>
<evidence type="ECO:0000256" key="12">
    <source>
        <dbReference type="ARBA" id="ARBA00023180"/>
    </source>
</evidence>
<dbReference type="InterPro" id="IPR035992">
    <property type="entry name" value="Ricin_B-like_lectins"/>
</dbReference>
<keyword evidence="7" id="KW-0735">Signal-anchor</keyword>
<reference evidence="17" key="1">
    <citation type="submission" date="2022-11" db="UniProtKB">
        <authorList>
            <consortium name="WormBaseParasite"/>
        </authorList>
    </citation>
    <scope>IDENTIFICATION</scope>
</reference>
<dbReference type="InterPro" id="IPR029044">
    <property type="entry name" value="Nucleotide-diphossugar_trans"/>
</dbReference>
<keyword evidence="11" id="KW-1015">Disulfide bond</keyword>
<keyword evidence="13" id="KW-0464">Manganese</keyword>
<evidence type="ECO:0000256" key="9">
    <source>
        <dbReference type="ARBA" id="ARBA00023034"/>
    </source>
</evidence>
<keyword evidence="12" id="KW-0325">Glycoprotein</keyword>
<comment type="similarity">
    <text evidence="4">Belongs to the glycosyltransferase 2 family. GalNAc-T subfamily.</text>
</comment>
<dbReference type="GO" id="GO:0006493">
    <property type="term" value="P:protein O-linked glycosylation"/>
    <property type="evidence" value="ECO:0007669"/>
    <property type="project" value="TreeGrafter"/>
</dbReference>
<dbReference type="FunFam" id="3.90.550.10:FF:000195">
    <property type="entry name" value="Polypeptide N-acetylgalactosaminyltransferase like 6"/>
    <property type="match status" value="2"/>
</dbReference>
<dbReference type="InterPro" id="IPR000772">
    <property type="entry name" value="Ricin_B_lectin"/>
</dbReference>
<dbReference type="PROSITE" id="PS50231">
    <property type="entry name" value="RICIN_B_LECTIN"/>
    <property type="match status" value="2"/>
</dbReference>
<comment type="subcellular location">
    <subcellularLocation>
        <location evidence="2">Golgi apparatus membrane</location>
        <topology evidence="2">Single-pass type II membrane protein</topology>
    </subcellularLocation>
</comment>
<dbReference type="Gene3D" id="3.90.550.10">
    <property type="entry name" value="Spore Coat Polysaccharide Biosynthesis Protein SpsA, Chain A"/>
    <property type="match status" value="3"/>
</dbReference>
<dbReference type="InterPro" id="IPR001173">
    <property type="entry name" value="Glyco_trans_2-like"/>
</dbReference>
<evidence type="ECO:0000256" key="8">
    <source>
        <dbReference type="ARBA" id="ARBA00022989"/>
    </source>
</evidence>
<evidence type="ECO:0000256" key="11">
    <source>
        <dbReference type="ARBA" id="ARBA00023157"/>
    </source>
</evidence>
<sequence>MYEDEEIEEVRELLYNLLKDYPAGVTSTFLEEQYKKKYVETGIASPLPKEWLRYIKLADEFEVKHQASFTMVYIVNVDSMASSNHSKWPITEELHLEDVSLAVDVPETTFNSSLSIADKSLQPLQNSECSSDAKCVGCFTISSKLEPMSLSSLPKVGDPVKVSVVSAMDPDNIFVRLCLWDPVPDYLYSALSRISNEHFEKSDVEVEPGELRSTTSRTNNYWVAFAVDIGFFHILHESELRPLSVEVEAFKKIFLVKCKLHGIHPVDGSSNEDDLQNGHTSSPVKWSKEAQQALIKLLSYSISADIEFIAHEKWSYENTCVSNSIPTSTGKLIVNGEDIGAKLVEKGDLDEAGDMRRVRSDVCRAILLTSIIWLLLDVIVLFYFLDRSLVVSDNQNLARSARFATIGVKNVSSKEKADPKISEELEKLLADLSFDKNGPGENGGGHTIDKEKETEMKEMFKQNQFNLMASNLISVNRSLPDYRSTKCKTTGESLKSMDLPSVSIIIVFHNEAFSTLLRTLHSVVNRSPSKLLAEIILVDDKSDRDYLKKPLELYTKRFPIPVHLVHLQERSGLIRARLTGSAMAKGKVLLFLDAHVEVTEGWLEPLVERVHADRKRVVAPIIDVISDETFEYVTASDTTWGGFNWHLNFRWYPVPDREMNRRNWDRSLPIQTPTIAGGLFAIDKQFFYDIGSYDEGMQVWGGENLEISFRVWMCGARTAEVWMDDYKAFFYSMVPAARNVDAGDVTARKALRTNLQCKSFKWYLETIYKEAPVPAEYYSIGQIMNHETRQCIDTMGKKSGQSPGVGPCHGIGGNQAWSITKEGEIRSDELCLSAKGMSLGTEIVMEKCSTTTTNIKHVFSYQPTLKLIIHKSTSQCLLVGANNSLEMKPCTEQPANSKWDVQNYKEPGGSIFVAYLLSPSISYTVNSLDSIKQLVVVNRSPRKLLAEIILVDDKSDRDYLKKPLELYTKRFPIPVHLVHLQERSGLIRARLTGSAMAKGKVLLFLDAHVEVTEGWLEPLVERVHADRKRVVAPIIDVISDETFEYVTASDTTWGGFNWHLNFRWYPVPDREMNRRNWDRSLPIQTPTIAGGLFAIDKQFFYDIGSYDEGMQVWGGENLEISFRVWMCGGSLEIHPCSRVGHVFRKQTPYTFPGGTATVIHHNAARTAEVWMDDYKAFFYSMVPAARNVDAGDVTARKALRTNLQCKSFKWYLETIYKEAPVPAEYYSIGQERSGLIRARLTGSAMAKGKVLLFLDAHVEVTEGWLEPLVERVHADRKRVVAPIIDVISDETFEYVTASDTTWGGFNWHLNFRWYPVPDREMNRRNWDRSLPIQTPTIAGGLFAIDKQFFYDIGSYDEGMQVWGGENLEISFRVWMCGGSLEIHPCSRVGHVFRKQTPYTFPGGTATVIHHNAARTAEVWMDDYKAFFYSMVPAARNVDAGDVTARKALRTNLQCKSFKWYLETIYKEAPVPAEYYSIGQIMNHETRQCIDTMGKKSGQSPGVGPCHGIGGNQAWSITKEGEIRSDELCLSAKGMSLGTEIVMEKCSTTTTNIKHVFSYQPTLKLIIHKSTSQCLLVGANNSLEMKPCTEQPANSKWDVQNYKEPGGV</sequence>
<evidence type="ECO:0000259" key="15">
    <source>
        <dbReference type="SMART" id="SM00458"/>
    </source>
</evidence>
<keyword evidence="8 14" id="KW-1133">Transmembrane helix</keyword>
<dbReference type="InterPro" id="IPR045885">
    <property type="entry name" value="GalNAc-T"/>
</dbReference>
<evidence type="ECO:0000256" key="4">
    <source>
        <dbReference type="ARBA" id="ARBA00005680"/>
    </source>
</evidence>
<keyword evidence="9" id="KW-0333">Golgi apparatus</keyword>
<feature type="domain" description="Ricin B lectin" evidence="15">
    <location>
        <begin position="778"/>
        <end position="902"/>
    </location>
</feature>
<dbReference type="CDD" id="cd23433">
    <property type="entry name" value="beta-trefoil_Ricin_GALNT1-like"/>
    <property type="match status" value="2"/>
</dbReference>
<keyword evidence="10 14" id="KW-0472">Membrane</keyword>
<dbReference type="Gene3D" id="1.10.8.460">
    <property type="entry name" value="ppGaNTase-T1 linker domain-like"/>
    <property type="match status" value="1"/>
</dbReference>
<evidence type="ECO:0000256" key="10">
    <source>
        <dbReference type="ARBA" id="ARBA00023136"/>
    </source>
</evidence>
<keyword evidence="6" id="KW-0430">Lectin</keyword>
<comment type="pathway">
    <text evidence="3">Protein modification; protein glycosylation.</text>
</comment>
<evidence type="ECO:0000313" key="17">
    <source>
        <dbReference type="WBParaSite" id="jg24506.2"/>
    </source>
</evidence>
<dbReference type="PANTHER" id="PTHR11675:SF101">
    <property type="entry name" value="POLYPEPTIDE N-ACETYLGALACTOSAMINYLTRANSFERASE 5"/>
    <property type="match status" value="1"/>
</dbReference>
<evidence type="ECO:0000256" key="14">
    <source>
        <dbReference type="SAM" id="Phobius"/>
    </source>
</evidence>
<evidence type="ECO:0000313" key="16">
    <source>
        <dbReference type="Proteomes" id="UP000887574"/>
    </source>
</evidence>
<keyword evidence="5 14" id="KW-0812">Transmembrane</keyword>
<evidence type="ECO:0000256" key="13">
    <source>
        <dbReference type="ARBA" id="ARBA00023211"/>
    </source>
</evidence>
<evidence type="ECO:0000256" key="2">
    <source>
        <dbReference type="ARBA" id="ARBA00004323"/>
    </source>
</evidence>
<comment type="cofactor">
    <cofactor evidence="1">
        <name>Mn(2+)</name>
        <dbReference type="ChEBI" id="CHEBI:29035"/>
    </cofactor>
</comment>
<evidence type="ECO:0000256" key="6">
    <source>
        <dbReference type="ARBA" id="ARBA00022734"/>
    </source>
</evidence>
<organism evidence="16 17">
    <name type="scientific">Ditylenchus dipsaci</name>
    <dbReference type="NCBI Taxonomy" id="166011"/>
    <lineage>
        <taxon>Eukaryota</taxon>
        <taxon>Metazoa</taxon>
        <taxon>Ecdysozoa</taxon>
        <taxon>Nematoda</taxon>
        <taxon>Chromadorea</taxon>
        <taxon>Rhabditida</taxon>
        <taxon>Tylenchina</taxon>
        <taxon>Tylenchomorpha</taxon>
        <taxon>Sphaerularioidea</taxon>
        <taxon>Anguinidae</taxon>
        <taxon>Anguininae</taxon>
        <taxon>Ditylenchus</taxon>
    </lineage>
</organism>
<name>A0A915DWT2_9BILA</name>
<feature type="transmembrane region" description="Helical" evidence="14">
    <location>
        <begin position="365"/>
        <end position="385"/>
    </location>
</feature>
<evidence type="ECO:0000256" key="1">
    <source>
        <dbReference type="ARBA" id="ARBA00001936"/>
    </source>
</evidence>
<dbReference type="WBParaSite" id="jg24506.2">
    <property type="protein sequence ID" value="jg24506.2"/>
    <property type="gene ID" value="jg24506"/>
</dbReference>
<dbReference type="SMART" id="SM00458">
    <property type="entry name" value="RICIN"/>
    <property type="match status" value="2"/>
</dbReference>
<dbReference type="GO" id="GO:0000139">
    <property type="term" value="C:Golgi membrane"/>
    <property type="evidence" value="ECO:0007669"/>
    <property type="project" value="UniProtKB-SubCell"/>
</dbReference>
<dbReference type="SUPFAM" id="SSF50370">
    <property type="entry name" value="Ricin B-like lectins"/>
    <property type="match status" value="2"/>
</dbReference>
<feature type="domain" description="Ricin B lectin" evidence="15">
    <location>
        <begin position="1475"/>
        <end position="1599"/>
    </location>
</feature>
<evidence type="ECO:0000256" key="7">
    <source>
        <dbReference type="ARBA" id="ARBA00022968"/>
    </source>
</evidence>
<dbReference type="Proteomes" id="UP000887574">
    <property type="component" value="Unplaced"/>
</dbReference>
<protein>
    <submittedName>
        <fullName evidence="17">Ricin B lectin domain-containing protein</fullName>
    </submittedName>
</protein>
<dbReference type="GO" id="GO:0004653">
    <property type="term" value="F:polypeptide N-acetylgalactosaminyltransferase activity"/>
    <property type="evidence" value="ECO:0007669"/>
    <property type="project" value="TreeGrafter"/>
</dbReference>
<evidence type="ECO:0000256" key="3">
    <source>
        <dbReference type="ARBA" id="ARBA00004922"/>
    </source>
</evidence>
<dbReference type="Pfam" id="PF00535">
    <property type="entry name" value="Glycos_transf_2"/>
    <property type="match status" value="3"/>
</dbReference>
<dbReference type="GO" id="GO:0030246">
    <property type="term" value="F:carbohydrate binding"/>
    <property type="evidence" value="ECO:0007669"/>
    <property type="project" value="UniProtKB-KW"/>
</dbReference>